<dbReference type="RefSeq" id="WP_344872038.1">
    <property type="nucleotide sequence ID" value="NZ_BAABAL010000005.1"/>
</dbReference>
<protein>
    <submittedName>
        <fullName evidence="2">Uncharacterized protein</fullName>
    </submittedName>
</protein>
<sequence>MRSLILVPVVAAAALSAGLVGTAAAAPAGMPAACAQFAALVKDPQAAFNMEWTEKGKHMRGWKCAVKEAAACEVNEFGNTAKVVDVWVSKKHQLKFYEGLGNHKFVESYAPTGTVTHLAKPIAADAYCVARG</sequence>
<evidence type="ECO:0000313" key="2">
    <source>
        <dbReference type="EMBL" id="GAA3996125.1"/>
    </source>
</evidence>
<keyword evidence="1" id="KW-0732">Signal</keyword>
<evidence type="ECO:0000256" key="1">
    <source>
        <dbReference type="SAM" id="SignalP"/>
    </source>
</evidence>
<reference evidence="3" key="1">
    <citation type="journal article" date="2019" name="Int. J. Syst. Evol. Microbiol.">
        <title>The Global Catalogue of Microorganisms (GCM) 10K type strain sequencing project: providing services to taxonomists for standard genome sequencing and annotation.</title>
        <authorList>
            <consortium name="The Broad Institute Genomics Platform"/>
            <consortium name="The Broad Institute Genome Sequencing Center for Infectious Disease"/>
            <person name="Wu L."/>
            <person name="Ma J."/>
        </authorList>
    </citation>
    <scope>NUCLEOTIDE SEQUENCE [LARGE SCALE GENOMIC DNA]</scope>
    <source>
        <strain evidence="3">JCM 17342</strain>
    </source>
</reference>
<comment type="caution">
    <text evidence="2">The sequence shown here is derived from an EMBL/GenBank/DDBJ whole genome shotgun (WGS) entry which is preliminary data.</text>
</comment>
<keyword evidence="3" id="KW-1185">Reference proteome</keyword>
<gene>
    <name evidence="2" type="ORF">GCM10022247_15100</name>
</gene>
<organism evidence="2 3">
    <name type="scientific">Allokutzneria multivorans</name>
    <dbReference type="NCBI Taxonomy" id="1142134"/>
    <lineage>
        <taxon>Bacteria</taxon>
        <taxon>Bacillati</taxon>
        <taxon>Actinomycetota</taxon>
        <taxon>Actinomycetes</taxon>
        <taxon>Pseudonocardiales</taxon>
        <taxon>Pseudonocardiaceae</taxon>
        <taxon>Allokutzneria</taxon>
    </lineage>
</organism>
<proteinExistence type="predicted"/>
<name>A0ABP7RE13_9PSEU</name>
<feature type="signal peptide" evidence="1">
    <location>
        <begin position="1"/>
        <end position="25"/>
    </location>
</feature>
<evidence type="ECO:0000313" key="3">
    <source>
        <dbReference type="Proteomes" id="UP001501747"/>
    </source>
</evidence>
<accession>A0ABP7RE13</accession>
<dbReference type="EMBL" id="BAABAL010000005">
    <property type="protein sequence ID" value="GAA3996125.1"/>
    <property type="molecule type" value="Genomic_DNA"/>
</dbReference>
<feature type="chain" id="PRO_5045865199" evidence="1">
    <location>
        <begin position="26"/>
        <end position="132"/>
    </location>
</feature>
<dbReference type="Proteomes" id="UP001501747">
    <property type="component" value="Unassembled WGS sequence"/>
</dbReference>